<feature type="transmembrane region" description="Helical" evidence="1">
    <location>
        <begin position="6"/>
        <end position="32"/>
    </location>
</feature>
<accession>A0A173S6S1</accession>
<evidence type="ECO:0000313" key="3">
    <source>
        <dbReference type="Proteomes" id="UP000095495"/>
    </source>
</evidence>
<sequence length="176" mass="20144">MNAYEVIQNLAIGVVSGIFSGVIVSMVFYILGNYQNEIEDAKRILMPLYEVVVLEKAVQKYGIKNSKECIQIIKKDVDEVASNLDPNIYNYSLRRIMFDINEIITNGQYYKRDGAELIFDENKLHDFAIAMQPQLDSLIQYERDFRKGFTERIIKSKFMLIMGGVVIAMVAVIVIA</sequence>
<reference evidence="2 3" key="1">
    <citation type="submission" date="2015-09" db="EMBL/GenBank/DDBJ databases">
        <authorList>
            <consortium name="Pathogen Informatics"/>
        </authorList>
    </citation>
    <scope>NUCLEOTIDE SEQUENCE [LARGE SCALE GENOMIC DNA]</scope>
    <source>
        <strain evidence="2 3">2789STDY5608863</strain>
    </source>
</reference>
<protein>
    <recommendedName>
        <fullName evidence="4">Stage III sporulation protein AB</fullName>
    </recommendedName>
</protein>
<dbReference type="RefSeq" id="WP_055261912.1">
    <property type="nucleotide sequence ID" value="NZ_CYXV01000004.1"/>
</dbReference>
<proteinExistence type="predicted"/>
<dbReference type="AlphaFoldDB" id="A0A173S6S1"/>
<organism evidence="2 3">
    <name type="scientific">Roseburia faecis</name>
    <dbReference type="NCBI Taxonomy" id="301302"/>
    <lineage>
        <taxon>Bacteria</taxon>
        <taxon>Bacillati</taxon>
        <taxon>Bacillota</taxon>
        <taxon>Clostridia</taxon>
        <taxon>Lachnospirales</taxon>
        <taxon>Lachnospiraceae</taxon>
        <taxon>Roseburia</taxon>
    </lineage>
</organism>
<gene>
    <name evidence="2" type="ORF">ERS852420_01136</name>
</gene>
<keyword evidence="1" id="KW-0812">Transmembrane</keyword>
<name>A0A173S6S1_9FIRM</name>
<keyword evidence="1" id="KW-0472">Membrane</keyword>
<evidence type="ECO:0000313" key="2">
    <source>
        <dbReference type="EMBL" id="CUM86033.1"/>
    </source>
</evidence>
<dbReference type="EMBL" id="CYXV01000004">
    <property type="protein sequence ID" value="CUM86033.1"/>
    <property type="molecule type" value="Genomic_DNA"/>
</dbReference>
<keyword evidence="1" id="KW-1133">Transmembrane helix</keyword>
<evidence type="ECO:0008006" key="4">
    <source>
        <dbReference type="Google" id="ProtNLM"/>
    </source>
</evidence>
<dbReference type="Proteomes" id="UP000095495">
    <property type="component" value="Unassembled WGS sequence"/>
</dbReference>
<evidence type="ECO:0000256" key="1">
    <source>
        <dbReference type="SAM" id="Phobius"/>
    </source>
</evidence>
<feature type="transmembrane region" description="Helical" evidence="1">
    <location>
        <begin position="158"/>
        <end position="175"/>
    </location>
</feature>